<comment type="caution">
    <text evidence="1">The sequence shown here is derived from an EMBL/GenBank/DDBJ whole genome shotgun (WGS) entry which is preliminary data.</text>
</comment>
<proteinExistence type="predicted"/>
<keyword evidence="2" id="KW-1185">Reference proteome</keyword>
<reference evidence="2" key="1">
    <citation type="submission" date="2016-02" db="EMBL/GenBank/DDBJ databases">
        <authorList>
            <person name="Kaur G."/>
            <person name="Nair G.R."/>
            <person name="Mayilraj S."/>
        </authorList>
    </citation>
    <scope>NUCLEOTIDE SEQUENCE [LARGE SCALE GENOMIC DNA]</scope>
    <source>
        <strain evidence="2">GA-15</strain>
    </source>
</reference>
<dbReference type="Proteomes" id="UP000076947">
    <property type="component" value="Unassembled WGS sequence"/>
</dbReference>
<accession>A0A177IS18</accession>
<sequence length="117" mass="13078">MASKDEKNLAQVIEKIAKMDEPERSLVQRVHEVIMEAEPSLKPRIWYGMPAYARSASTPALVTLRNDDRVNLALTEKVELRPAGGADGTLMPAAWFFDCIDETTENRIVEIVHLAVS</sequence>
<organism evidence="1 2">
    <name type="scientific">Corynebacterium stationis</name>
    <dbReference type="NCBI Taxonomy" id="1705"/>
    <lineage>
        <taxon>Bacteria</taxon>
        <taxon>Bacillati</taxon>
        <taxon>Actinomycetota</taxon>
        <taxon>Actinomycetes</taxon>
        <taxon>Mycobacteriales</taxon>
        <taxon>Corynebacteriaceae</taxon>
        <taxon>Corynebacterium</taxon>
    </lineage>
</organism>
<evidence type="ECO:0000313" key="2">
    <source>
        <dbReference type="Proteomes" id="UP000076947"/>
    </source>
</evidence>
<dbReference type="EMBL" id="LSTQ01000004">
    <property type="protein sequence ID" value="OAH31638.1"/>
    <property type="molecule type" value="Genomic_DNA"/>
</dbReference>
<dbReference type="OrthoDB" id="32458at2"/>
<gene>
    <name evidence="1" type="ORF">AYJ05_08750</name>
</gene>
<evidence type="ECO:0008006" key="3">
    <source>
        <dbReference type="Google" id="ProtNLM"/>
    </source>
</evidence>
<name>A0A177IS18_9CORY</name>
<dbReference type="AlphaFoldDB" id="A0A177IS18"/>
<dbReference type="RefSeq" id="WP_066837891.1">
    <property type="nucleotide sequence ID" value="NZ_CAJUDP010000012.1"/>
</dbReference>
<evidence type="ECO:0000313" key="1">
    <source>
        <dbReference type="EMBL" id="OAH31638.1"/>
    </source>
</evidence>
<protein>
    <recommendedName>
        <fullName evidence="3">YdhG-like domain-containing protein</fullName>
    </recommendedName>
</protein>
<dbReference type="SUPFAM" id="SSF159888">
    <property type="entry name" value="YdhG-like"/>
    <property type="match status" value="1"/>
</dbReference>